<dbReference type="PANTHER" id="PTHR30273">
    <property type="entry name" value="PERIPLASMIC SIGNAL SENSOR AND SIGMA FACTOR ACTIVATOR FECR-RELATED"/>
    <property type="match status" value="1"/>
</dbReference>
<evidence type="ECO:0000313" key="4">
    <source>
        <dbReference type="EMBL" id="AHF17215.1"/>
    </source>
</evidence>
<evidence type="ECO:0000256" key="1">
    <source>
        <dbReference type="SAM" id="Phobius"/>
    </source>
</evidence>
<dbReference type="AlphaFoldDB" id="W0F2F6"/>
<gene>
    <name evidence="4" type="ORF">NIASO_03845</name>
</gene>
<proteinExistence type="predicted"/>
<dbReference type="InterPro" id="IPR032508">
    <property type="entry name" value="FecR_C"/>
</dbReference>
<dbReference type="Gene3D" id="2.60.120.1440">
    <property type="match status" value="1"/>
</dbReference>
<sequence>MKERTLEYYIERHMQGTITPQERAELLRLLEDPAGDEQLNGIMNEQLDQWQQSGLLFEEVSKRIQQALLTKIATEASPVRPRTSVRILKRQYWLAACLIALLGLGFYFYRKTVNKPLLTAVHTPKDIQAPAVNRAAITLSDGRRIFLDSAGNGQLAQQGNTALIKLANGQIAYQGTDKNLSKQMQYNTLTNPRGSKVIDMQLADGSHVWLNAGSSITFPVAFAGDARKVALKGEGYFEIAKVLISGAPASGRAHEGKRLPFIVEANGITTEVLGTHFNVNAYEDEPETKVTLLEGQVRVMHNTQSIMLKPGQQGIASASALSLQPSADLAQVMAWKSGYFYLDNAPFEEVMRQLSAWYDITVAYPSGVPKVELFGKMGRDLSLIEVLQNFKEAGIQWKLDGRKLIIQK</sequence>
<feature type="transmembrane region" description="Helical" evidence="1">
    <location>
        <begin position="92"/>
        <end position="109"/>
    </location>
</feature>
<accession>W0F2F6</accession>
<evidence type="ECO:0000313" key="5">
    <source>
        <dbReference type="Proteomes" id="UP000003586"/>
    </source>
</evidence>
<dbReference type="PANTHER" id="PTHR30273:SF2">
    <property type="entry name" value="PROTEIN FECR"/>
    <property type="match status" value="1"/>
</dbReference>
<protein>
    <recommendedName>
        <fullName evidence="6">FecR family protein</fullName>
    </recommendedName>
</protein>
<name>W0F2F6_9BACT</name>
<keyword evidence="1" id="KW-0472">Membrane</keyword>
<evidence type="ECO:0000259" key="2">
    <source>
        <dbReference type="Pfam" id="PF04773"/>
    </source>
</evidence>
<evidence type="ECO:0000259" key="3">
    <source>
        <dbReference type="Pfam" id="PF16344"/>
    </source>
</evidence>
<dbReference type="KEGG" id="nso:NIASO_03845"/>
<keyword evidence="1" id="KW-0812">Transmembrane</keyword>
<dbReference type="Proteomes" id="UP000003586">
    <property type="component" value="Chromosome"/>
</dbReference>
<dbReference type="InterPro" id="IPR006860">
    <property type="entry name" value="FecR"/>
</dbReference>
<feature type="domain" description="Protein FecR C-terminal" evidence="3">
    <location>
        <begin position="339"/>
        <end position="406"/>
    </location>
</feature>
<evidence type="ECO:0008006" key="6">
    <source>
        <dbReference type="Google" id="ProtNLM"/>
    </source>
</evidence>
<dbReference type="Pfam" id="PF04773">
    <property type="entry name" value="FecR"/>
    <property type="match status" value="1"/>
</dbReference>
<keyword evidence="5" id="KW-1185">Reference proteome</keyword>
<reference evidence="4 5" key="1">
    <citation type="submission" date="2013-12" db="EMBL/GenBank/DDBJ databases">
        <authorList>
            <consortium name="DOE Joint Genome Institute"/>
            <person name="Eisen J."/>
            <person name="Huntemann M."/>
            <person name="Han J."/>
            <person name="Chen A."/>
            <person name="Kyrpides N."/>
            <person name="Mavromatis K."/>
            <person name="Markowitz V."/>
            <person name="Palaniappan K."/>
            <person name="Ivanova N."/>
            <person name="Schaumberg A."/>
            <person name="Pati A."/>
            <person name="Liolios K."/>
            <person name="Nordberg H.P."/>
            <person name="Cantor M.N."/>
            <person name="Hua S.X."/>
            <person name="Woyke T."/>
        </authorList>
    </citation>
    <scope>NUCLEOTIDE SEQUENCE [LARGE SCALE GENOMIC DNA]</scope>
    <source>
        <strain evidence="5">DSM 19437</strain>
    </source>
</reference>
<dbReference type="OrthoDB" id="1099963at2"/>
<feature type="domain" description="FecR protein" evidence="2">
    <location>
        <begin position="198"/>
        <end position="298"/>
    </location>
</feature>
<dbReference type="GO" id="GO:0016989">
    <property type="term" value="F:sigma factor antagonist activity"/>
    <property type="evidence" value="ECO:0007669"/>
    <property type="project" value="TreeGrafter"/>
</dbReference>
<organism evidence="4 5">
    <name type="scientific">Niabella soli DSM 19437</name>
    <dbReference type="NCBI Taxonomy" id="929713"/>
    <lineage>
        <taxon>Bacteria</taxon>
        <taxon>Pseudomonadati</taxon>
        <taxon>Bacteroidota</taxon>
        <taxon>Chitinophagia</taxon>
        <taxon>Chitinophagales</taxon>
        <taxon>Chitinophagaceae</taxon>
        <taxon>Niabella</taxon>
    </lineage>
</organism>
<dbReference type="RefSeq" id="WP_008583455.1">
    <property type="nucleotide sequence ID" value="NZ_CP007035.1"/>
</dbReference>
<dbReference type="Pfam" id="PF16344">
    <property type="entry name" value="FecR_C"/>
    <property type="match status" value="1"/>
</dbReference>
<dbReference type="STRING" id="929713.NIASO_03845"/>
<dbReference type="eggNOG" id="COG3712">
    <property type="taxonomic scope" value="Bacteria"/>
</dbReference>
<keyword evidence="1" id="KW-1133">Transmembrane helix</keyword>
<dbReference type="Gene3D" id="3.55.50.30">
    <property type="match status" value="1"/>
</dbReference>
<dbReference type="EMBL" id="CP007035">
    <property type="protein sequence ID" value="AHF17215.1"/>
    <property type="molecule type" value="Genomic_DNA"/>
</dbReference>
<dbReference type="HOGENOM" id="CLU_050192_1_0_10"/>
<dbReference type="InterPro" id="IPR012373">
    <property type="entry name" value="Ferrdict_sens_TM"/>
</dbReference>